<evidence type="ECO:0000313" key="2">
    <source>
        <dbReference type="EMBL" id="CAG9332667.1"/>
    </source>
</evidence>
<organism evidence="2 3">
    <name type="scientific">Blepharisma stoltei</name>
    <dbReference type="NCBI Taxonomy" id="1481888"/>
    <lineage>
        <taxon>Eukaryota</taxon>
        <taxon>Sar</taxon>
        <taxon>Alveolata</taxon>
        <taxon>Ciliophora</taxon>
        <taxon>Postciliodesmatophora</taxon>
        <taxon>Heterotrichea</taxon>
        <taxon>Heterotrichida</taxon>
        <taxon>Blepharismidae</taxon>
        <taxon>Blepharisma</taxon>
    </lineage>
</organism>
<feature type="region of interest" description="Disordered" evidence="1">
    <location>
        <begin position="1"/>
        <end position="25"/>
    </location>
</feature>
<keyword evidence="3" id="KW-1185">Reference proteome</keyword>
<comment type="caution">
    <text evidence="2">The sequence shown here is derived from an EMBL/GenBank/DDBJ whole genome shotgun (WGS) entry which is preliminary data.</text>
</comment>
<feature type="compositionally biased region" description="Acidic residues" evidence="1">
    <location>
        <begin position="11"/>
        <end position="23"/>
    </location>
</feature>
<reference evidence="2" key="1">
    <citation type="submission" date="2021-09" db="EMBL/GenBank/DDBJ databases">
        <authorList>
            <consortium name="AG Swart"/>
            <person name="Singh M."/>
            <person name="Singh A."/>
            <person name="Seah K."/>
            <person name="Emmerich C."/>
        </authorList>
    </citation>
    <scope>NUCLEOTIDE SEQUENCE</scope>
    <source>
        <strain evidence="2">ATCC30299</strain>
    </source>
</reference>
<dbReference type="Proteomes" id="UP001162131">
    <property type="component" value="Unassembled WGS sequence"/>
</dbReference>
<accession>A0AAU9K5I6</accession>
<sequence>MDQTKKFTWADESEEELSESEEPFEVKIEPTISKEKAIEKHPYSKLAYKIKETKPPYTFKLTNINYNASEKWEIYDFLGLRFSEAKLELLTSRNRFNGIVIATAYSQAIGIKIAKRHDEEFRGRRVKISLEENGCKISEPDKFIAPNPKPLIRSKIEASENNRTENQKIEIIKDRKIVIAPDRSRQENVEHPESIRKGEKVAVKMHSLNTGQNMQTEYKRNPFGNARPIDRLEKDLRFDQEHLLVTSSTDSSLSHPRDEKLEYQIYPENSSKITMHDNKTKNIDFFDKNKESNGNNSKSTEENNESNNALKENKKPKANPFGSAKPVDTLSKDIEFEKTIIERASHAQEKNLHSFKHSAFHTRKNDPDQKVHLQGKSKPIKEFTHNN</sequence>
<name>A0AAU9K5I6_9CILI</name>
<protein>
    <recommendedName>
        <fullName evidence="4">RRM domain-containing protein</fullName>
    </recommendedName>
</protein>
<feature type="region of interest" description="Disordered" evidence="1">
    <location>
        <begin position="285"/>
        <end position="327"/>
    </location>
</feature>
<dbReference type="AlphaFoldDB" id="A0AAU9K5I6"/>
<feature type="region of interest" description="Disordered" evidence="1">
    <location>
        <begin position="360"/>
        <end position="387"/>
    </location>
</feature>
<evidence type="ECO:0000313" key="3">
    <source>
        <dbReference type="Proteomes" id="UP001162131"/>
    </source>
</evidence>
<proteinExistence type="predicted"/>
<evidence type="ECO:0000256" key="1">
    <source>
        <dbReference type="SAM" id="MobiDB-lite"/>
    </source>
</evidence>
<gene>
    <name evidence="2" type="ORF">BSTOLATCC_MIC56959</name>
</gene>
<dbReference type="EMBL" id="CAJZBQ010000055">
    <property type="protein sequence ID" value="CAG9332667.1"/>
    <property type="molecule type" value="Genomic_DNA"/>
</dbReference>
<evidence type="ECO:0008006" key="4">
    <source>
        <dbReference type="Google" id="ProtNLM"/>
    </source>
</evidence>